<dbReference type="AlphaFoldDB" id="A0A173LHN9"/>
<dbReference type="STRING" id="499555.BJL86_1053"/>
<evidence type="ECO:0000256" key="3">
    <source>
        <dbReference type="ARBA" id="ARBA00022989"/>
    </source>
</evidence>
<evidence type="ECO:0000313" key="8">
    <source>
        <dbReference type="EMBL" id="ANI91846.1"/>
    </source>
</evidence>
<dbReference type="InterPro" id="IPR036259">
    <property type="entry name" value="MFS_trans_sf"/>
</dbReference>
<accession>A0A173LHN9</accession>
<name>A0A173LHN9_9ACTN</name>
<feature type="transmembrane region" description="Helical" evidence="6">
    <location>
        <begin position="15"/>
        <end position="34"/>
    </location>
</feature>
<sequence length="427" mass="44250">MNTSRPESAAGTRKVVLFGAGGFVAFLGIVLVSLNLRPAVTAVSPLFTPIDEDLGLGTTGMSVLGMIPTLMFGLAGFVAIRLVARLGLEKVAVIAMAMVTVGSALRAVAPSAPILTIASAIALLGAGLGNIVCPPLVKKYFANKVSSMSMVYTTGLQLGTIIPALITVPMANALGWRMSLGSWALLGLVAMGPWIAELAASRRPASPTSSSDNAQSYGGSAKRDKPLPAWRSPLGIAMAVAFGTNSLLTYSFFTWLPRIIEEEIGLSQSAGGTALALFSAIGLVFAIAMPIVAGRLENPFSMFALASAVYLVSFAGLLWFPTAAPWLLVALLGAGPLTFPLLLTLINLRTRTSAGSAALSGFAQGVGYILASLGPLLFGWLWDLGGSLTLPLIFLVVALVVLCTSAWIACQPRMLEDELEPASPANS</sequence>
<dbReference type="InterPro" id="IPR011701">
    <property type="entry name" value="MFS"/>
</dbReference>
<dbReference type="PANTHER" id="PTHR23523">
    <property type="match status" value="1"/>
</dbReference>
<evidence type="ECO:0000256" key="6">
    <source>
        <dbReference type="SAM" id="Phobius"/>
    </source>
</evidence>
<dbReference type="Gene3D" id="1.20.1250.20">
    <property type="entry name" value="MFS general substrate transporter like domains"/>
    <property type="match status" value="1"/>
</dbReference>
<feature type="transmembrane region" description="Helical" evidence="6">
    <location>
        <begin position="149"/>
        <end position="168"/>
    </location>
</feature>
<dbReference type="RefSeq" id="WP_231887219.1">
    <property type="nucleotide sequence ID" value="NZ_CP015961.1"/>
</dbReference>
<evidence type="ECO:0000256" key="2">
    <source>
        <dbReference type="ARBA" id="ARBA00022692"/>
    </source>
</evidence>
<dbReference type="KEGG" id="dtm:BJL86_1053"/>
<protein>
    <submittedName>
        <fullName evidence="8">Putative transporter YycB</fullName>
    </submittedName>
</protein>
<evidence type="ECO:0000256" key="5">
    <source>
        <dbReference type="SAM" id="MobiDB-lite"/>
    </source>
</evidence>
<dbReference type="PANTHER" id="PTHR23523:SF2">
    <property type="entry name" value="2-NITROIMIDAZOLE TRANSPORTER"/>
    <property type="match status" value="1"/>
</dbReference>
<gene>
    <name evidence="8" type="ORF">BJL86_1053</name>
</gene>
<keyword evidence="2 6" id="KW-0812">Transmembrane</keyword>
<dbReference type="PROSITE" id="PS50850">
    <property type="entry name" value="MFS"/>
    <property type="match status" value="1"/>
</dbReference>
<feature type="transmembrane region" description="Helical" evidence="6">
    <location>
        <begin position="54"/>
        <end position="79"/>
    </location>
</feature>
<feature type="transmembrane region" description="Helical" evidence="6">
    <location>
        <begin position="91"/>
        <end position="108"/>
    </location>
</feature>
<dbReference type="EMBL" id="CP015961">
    <property type="protein sequence ID" value="ANI91846.1"/>
    <property type="molecule type" value="Genomic_DNA"/>
</dbReference>
<keyword evidence="9" id="KW-1185">Reference proteome</keyword>
<evidence type="ECO:0000313" key="9">
    <source>
        <dbReference type="Proteomes" id="UP000186104"/>
    </source>
</evidence>
<feature type="transmembrane region" description="Helical" evidence="6">
    <location>
        <begin position="232"/>
        <end position="253"/>
    </location>
</feature>
<dbReference type="GO" id="GO:0005886">
    <property type="term" value="C:plasma membrane"/>
    <property type="evidence" value="ECO:0007669"/>
    <property type="project" value="UniProtKB-SubCell"/>
</dbReference>
<feature type="domain" description="Major facilitator superfamily (MFS) profile" evidence="7">
    <location>
        <begin position="14"/>
        <end position="413"/>
    </location>
</feature>
<evidence type="ECO:0000256" key="1">
    <source>
        <dbReference type="ARBA" id="ARBA00004651"/>
    </source>
</evidence>
<feature type="region of interest" description="Disordered" evidence="5">
    <location>
        <begin position="204"/>
        <end position="224"/>
    </location>
</feature>
<organism evidence="8 9">
    <name type="scientific">Dietzia timorensis</name>
    <dbReference type="NCBI Taxonomy" id="499555"/>
    <lineage>
        <taxon>Bacteria</taxon>
        <taxon>Bacillati</taxon>
        <taxon>Actinomycetota</taxon>
        <taxon>Actinomycetes</taxon>
        <taxon>Mycobacteriales</taxon>
        <taxon>Dietziaceae</taxon>
        <taxon>Dietzia</taxon>
    </lineage>
</organism>
<keyword evidence="4 6" id="KW-0472">Membrane</keyword>
<reference evidence="8 9" key="1">
    <citation type="submission" date="2016-06" db="EMBL/GenBank/DDBJ databases">
        <title>Complete genome sequence of a saline-alkali tolerant type strain Dietzia timorensis ID05-A0528T.</title>
        <authorList>
            <person name="Wu X."/>
        </authorList>
    </citation>
    <scope>NUCLEOTIDE SEQUENCE [LARGE SCALE GENOMIC DNA]</scope>
    <source>
        <strain evidence="8 9">ID05-A0528</strain>
    </source>
</reference>
<dbReference type="GO" id="GO:0022857">
    <property type="term" value="F:transmembrane transporter activity"/>
    <property type="evidence" value="ECO:0007669"/>
    <property type="project" value="InterPro"/>
</dbReference>
<feature type="transmembrane region" description="Helical" evidence="6">
    <location>
        <begin position="358"/>
        <end position="382"/>
    </location>
</feature>
<feature type="transmembrane region" description="Helical" evidence="6">
    <location>
        <begin position="300"/>
        <end position="320"/>
    </location>
</feature>
<keyword evidence="3 6" id="KW-1133">Transmembrane helix</keyword>
<feature type="transmembrane region" description="Helical" evidence="6">
    <location>
        <begin position="388"/>
        <end position="410"/>
    </location>
</feature>
<dbReference type="InterPro" id="IPR052524">
    <property type="entry name" value="MFS_Cyanate_Porter"/>
</dbReference>
<dbReference type="Proteomes" id="UP000186104">
    <property type="component" value="Chromosome"/>
</dbReference>
<feature type="transmembrane region" description="Helical" evidence="6">
    <location>
        <begin position="273"/>
        <end position="293"/>
    </location>
</feature>
<dbReference type="InterPro" id="IPR020846">
    <property type="entry name" value="MFS_dom"/>
</dbReference>
<feature type="transmembrane region" description="Helical" evidence="6">
    <location>
        <begin position="180"/>
        <end position="200"/>
    </location>
</feature>
<evidence type="ECO:0000256" key="4">
    <source>
        <dbReference type="ARBA" id="ARBA00023136"/>
    </source>
</evidence>
<feature type="transmembrane region" description="Helical" evidence="6">
    <location>
        <begin position="326"/>
        <end position="346"/>
    </location>
</feature>
<comment type="subcellular location">
    <subcellularLocation>
        <location evidence="1">Cell membrane</location>
        <topology evidence="1">Multi-pass membrane protein</topology>
    </subcellularLocation>
</comment>
<evidence type="ECO:0000259" key="7">
    <source>
        <dbReference type="PROSITE" id="PS50850"/>
    </source>
</evidence>
<dbReference type="SUPFAM" id="SSF103473">
    <property type="entry name" value="MFS general substrate transporter"/>
    <property type="match status" value="1"/>
</dbReference>
<feature type="transmembrane region" description="Helical" evidence="6">
    <location>
        <begin position="114"/>
        <end position="137"/>
    </location>
</feature>
<proteinExistence type="predicted"/>
<dbReference type="Pfam" id="PF07690">
    <property type="entry name" value="MFS_1"/>
    <property type="match status" value="1"/>
</dbReference>